<dbReference type="Proteomes" id="UP000244870">
    <property type="component" value="Chromosome"/>
</dbReference>
<name>A0A0D1M9V6_9LACO</name>
<dbReference type="Proteomes" id="UP000032289">
    <property type="component" value="Unassembled WGS sequence"/>
</dbReference>
<protein>
    <submittedName>
        <fullName evidence="5">Helix-turn-helix domain-containing protein</fullName>
    </submittedName>
</protein>
<dbReference type="EMBL" id="NDXJ01000005">
    <property type="protein sequence ID" value="OSP89817.1"/>
    <property type="molecule type" value="Genomic_DNA"/>
</dbReference>
<evidence type="ECO:0000313" key="1">
    <source>
        <dbReference type="EMBL" id="AWF95528.1"/>
    </source>
</evidence>
<dbReference type="Proteomes" id="UP000320012">
    <property type="component" value="Unassembled WGS sequence"/>
</dbReference>
<dbReference type="OrthoDB" id="2146553at2"/>
<reference evidence="4 8" key="2">
    <citation type="submission" date="2017-04" db="EMBL/GenBank/DDBJ databases">
        <title>The genome sequence of Weissella cibaria isolated from wild Drosophila.</title>
        <authorList>
            <person name="Ricks N.J."/>
            <person name="Carroll C."/>
            <person name="Walters A."/>
            <person name="Newell P.D."/>
            <person name="Chaston J.M."/>
        </authorList>
    </citation>
    <scope>NUCLEOTIDE SEQUENCE [LARGE SCALE GENOMIC DNA]</scope>
    <source>
        <strain evidence="4 8">DmW_103</strain>
    </source>
</reference>
<reference evidence="5 10" key="4">
    <citation type="submission" date="2019-07" db="EMBL/GenBank/DDBJ databases">
        <title>Genome sequence of Weissella cibaria GK1.</title>
        <authorList>
            <person name="Choi H.-J."/>
        </authorList>
    </citation>
    <scope>NUCLEOTIDE SEQUENCE [LARGE SCALE GENOMIC DNA]</scope>
    <source>
        <strain evidence="5 10">GK1</strain>
    </source>
</reference>
<evidence type="ECO:0000313" key="3">
    <source>
        <dbReference type="EMBL" id="KIU22350.1"/>
    </source>
</evidence>
<evidence type="ECO:0000313" key="7">
    <source>
        <dbReference type="Proteomes" id="UP000032289"/>
    </source>
</evidence>
<evidence type="ECO:0000313" key="10">
    <source>
        <dbReference type="Proteomes" id="UP000320012"/>
    </source>
</evidence>
<dbReference type="EMBL" id="CP020928">
    <property type="protein sequence ID" value="AWF95528.1"/>
    <property type="molecule type" value="Genomic_DNA"/>
</dbReference>
<sequence>MDYSSGEMGPSTLHYSFEKAKVEDFAVNGTQTVAQPKVNEKLVEHYLDLCERHPTWTFGQIASGLHVDAATLRQIESATHSKLRSAKVR</sequence>
<evidence type="ECO:0000313" key="5">
    <source>
        <dbReference type="EMBL" id="TVV27395.1"/>
    </source>
</evidence>
<dbReference type="EMBL" id="JWHT01000041">
    <property type="protein sequence ID" value="KIU22350.1"/>
    <property type="molecule type" value="Genomic_DNA"/>
</dbReference>
<reference evidence="1 9" key="3">
    <citation type="submission" date="2017-04" db="EMBL/GenBank/DDBJ databases">
        <title>Weissella cibaria strain m2 complete genome.</title>
        <authorList>
            <person name="Pan Q."/>
            <person name="Tan M."/>
            <person name="Yao F."/>
            <person name="Su S."/>
        </authorList>
    </citation>
    <scope>NUCLEOTIDE SEQUENCE [LARGE SCALE GENOMIC DNA]</scope>
    <source>
        <strain evidence="1 9">M2</strain>
    </source>
</reference>
<dbReference type="Proteomes" id="UP000032287">
    <property type="component" value="Unassembled WGS sequence"/>
</dbReference>
<dbReference type="RefSeq" id="WP_010373576.1">
    <property type="nucleotide sequence ID" value="NZ_BJEF01000002.1"/>
</dbReference>
<dbReference type="AlphaFoldDB" id="A0A0D1M9V6"/>
<dbReference type="EMBL" id="VNHC01000002">
    <property type="protein sequence ID" value="TVV27395.1"/>
    <property type="molecule type" value="Genomic_DNA"/>
</dbReference>
<dbReference type="EMBL" id="JWHU01000034">
    <property type="protein sequence ID" value="KIU19669.1"/>
    <property type="molecule type" value="Genomic_DNA"/>
</dbReference>
<keyword evidence="6" id="KW-1185">Reference proteome</keyword>
<dbReference type="PATRIC" id="fig|137591.24.peg.1692"/>
<dbReference type="KEGG" id="wcb:AO080_08450"/>
<organism evidence="2 6">
    <name type="scientific">Weissella cibaria</name>
    <dbReference type="NCBI Taxonomy" id="137591"/>
    <lineage>
        <taxon>Bacteria</taxon>
        <taxon>Bacillati</taxon>
        <taxon>Bacillota</taxon>
        <taxon>Bacilli</taxon>
        <taxon>Lactobacillales</taxon>
        <taxon>Lactobacillaceae</taxon>
        <taxon>Weissella</taxon>
    </lineage>
</organism>
<accession>A0A0D1M9V6</accession>
<gene>
    <name evidence="3" type="ORF">ab3b_01744</name>
    <name evidence="1" type="ORF">B6254_1122</name>
    <name evidence="4" type="ORF">B9D04_04685</name>
    <name evidence="5" type="ORF">FO435_05615</name>
    <name evidence="2" type="ORF">QX99_01687</name>
</gene>
<evidence type="ECO:0000313" key="8">
    <source>
        <dbReference type="Proteomes" id="UP000193588"/>
    </source>
</evidence>
<proteinExistence type="predicted"/>
<evidence type="ECO:0000313" key="2">
    <source>
        <dbReference type="EMBL" id="KIU19669.1"/>
    </source>
</evidence>
<dbReference type="STRING" id="137591.AO080_08450"/>
<reference evidence="6 7" key="1">
    <citation type="journal article" date="2015" name="Microbiology (Mosc.)">
        <title>Genomics of the Weissella cibaria species with an examination of its metabolic traits.</title>
        <authorList>
            <person name="Lynch K.M."/>
            <person name="Lucid A."/>
            <person name="Arendt E.K."/>
            <person name="Sleator R.D."/>
            <person name="Lucey B."/>
            <person name="Coffey A."/>
        </authorList>
    </citation>
    <scope>NUCLEOTIDE SEQUENCE [LARGE SCALE GENOMIC DNA]</scope>
    <source>
        <strain evidence="3 7">AB3b</strain>
        <strain evidence="2 6">MG1</strain>
    </source>
</reference>
<evidence type="ECO:0000313" key="6">
    <source>
        <dbReference type="Proteomes" id="UP000032287"/>
    </source>
</evidence>
<evidence type="ECO:0000313" key="9">
    <source>
        <dbReference type="Proteomes" id="UP000244870"/>
    </source>
</evidence>
<dbReference type="GeneID" id="66962446"/>
<dbReference type="Proteomes" id="UP000193588">
    <property type="component" value="Unassembled WGS sequence"/>
</dbReference>
<evidence type="ECO:0000313" key="4">
    <source>
        <dbReference type="EMBL" id="OSP89817.1"/>
    </source>
</evidence>